<dbReference type="SUPFAM" id="SSF82185">
    <property type="entry name" value="Histone H3 K4-specific methyltransferase SET7/9 N-terminal domain"/>
    <property type="match status" value="1"/>
</dbReference>
<feature type="region of interest" description="Disordered" evidence="2">
    <location>
        <begin position="573"/>
        <end position="599"/>
    </location>
</feature>
<dbReference type="OrthoDB" id="392831at2759"/>
<dbReference type="Gene3D" id="2.20.110.10">
    <property type="entry name" value="Histone H3 K4-specific methyltransferase SET7/9 N-terminal domain"/>
    <property type="match status" value="1"/>
</dbReference>
<evidence type="ECO:0000313" key="3">
    <source>
        <dbReference type="EMBL" id="GAW83094.1"/>
    </source>
</evidence>
<dbReference type="OMA" id="FVVNERE"/>
<dbReference type="GeneID" id="39749837"/>
<organism evidence="3 4">
    <name type="scientific">Plasmodium gonderi</name>
    <dbReference type="NCBI Taxonomy" id="77519"/>
    <lineage>
        <taxon>Eukaryota</taxon>
        <taxon>Sar</taxon>
        <taxon>Alveolata</taxon>
        <taxon>Apicomplexa</taxon>
        <taxon>Aconoidasida</taxon>
        <taxon>Haemosporida</taxon>
        <taxon>Plasmodiidae</taxon>
        <taxon>Plasmodium</taxon>
        <taxon>Plasmodium (Plasmodium)</taxon>
    </lineage>
</organism>
<dbReference type="InterPro" id="IPR003409">
    <property type="entry name" value="MORN"/>
</dbReference>
<reference evidence="4" key="1">
    <citation type="submission" date="2017-04" db="EMBL/GenBank/DDBJ databases">
        <title>Plasmodium gonderi genome.</title>
        <authorList>
            <person name="Arisue N."/>
            <person name="Honma H."/>
            <person name="Kawai S."/>
            <person name="Tougan T."/>
            <person name="Tanabe K."/>
            <person name="Horii T."/>
        </authorList>
    </citation>
    <scope>NUCLEOTIDE SEQUENCE [LARGE SCALE GENOMIC DNA]</scope>
    <source>
        <strain evidence="4">ATCC 30045</strain>
    </source>
</reference>
<accession>A0A1Y1JT24</accession>
<feature type="compositionally biased region" description="Basic and acidic residues" evidence="2">
    <location>
        <begin position="342"/>
        <end position="352"/>
    </location>
</feature>
<dbReference type="SMART" id="SM00698">
    <property type="entry name" value="MORN"/>
    <property type="match status" value="2"/>
</dbReference>
<evidence type="ECO:0000256" key="1">
    <source>
        <dbReference type="ARBA" id="ARBA00022737"/>
    </source>
</evidence>
<proteinExistence type="predicted"/>
<keyword evidence="4" id="KW-1185">Reference proteome</keyword>
<evidence type="ECO:0008006" key="5">
    <source>
        <dbReference type="Google" id="ProtNLM"/>
    </source>
</evidence>
<feature type="compositionally biased region" description="Low complexity" evidence="2">
    <location>
        <begin position="353"/>
        <end position="375"/>
    </location>
</feature>
<dbReference type="AlphaFoldDB" id="A0A1Y1JT24"/>
<sequence length="801" mass="93001">MRENSGREMNPINFVVNEKEEFLNIFNYKSVKCFKSCNYIYIGQVKKSSDAHESKEKDIDSVGNKNEDIKKIETKEFTSNRAKTDKKNKKKSNKYIKDGYGILITLQKNAFGEDIVVNKFIGNWKNNKKSGLGFNLYINKNIYFGYYENNAKNGWGYYEWSFNQSSYEGTWVNNYMNGKGTYKNKIFTFEGDFYNNKFLNQYGEWIDVIQLEKKNKKMNLLKTDIISSEKMIYLIVLPFNFLKDHLKKFADIIKNKFNKVPFIMCSKSFIEKYRNFNLSKFIFLSYYFSLHELFGDIKSDQLIFDNIKKNCEKESRGEKTNVGYKGPNCAFSKNSTRLDSEELEEFQDRESDSSSNEFSYSSSSEGYCKSPSSNTSISSKFSNGAINSSDESFSNCSKSSYTTQTSVSSTLPLRSSMSIITNSFDNFKSTKDDDGDLHNSNTHSLNKVNITKNESKGSSESDLKEYIKNANKSNDFKEENVTEALSKVGSSNDSSEKFNSDICNEDTFYKLEERRKNEIHKLVNKYVNIYVDSENESCEYSIISSETESSAERESFPKMKNEGYFFEKAKGGDLNENEERKTKNMQEKKQTGGKSNQQMNMSCSEVNVPNDVDPPKHNDLIDAQKKIEKELSKIKIDIQFLEKLRNCNLPCTPEIKKKIVKSMILKYPFIFNLNISEDENKYENISNEFLLRNFVVPELWSLKNYFGTSENKLPEEVFTPPYLDFKNSKISMHMHHQIGKNNNLDLNVNSINDEKNFNLNFFFITDLLVDDTKDINDLKCLIRNKFTNSLYLNNLFFVILE</sequence>
<keyword evidence="1" id="KW-0677">Repeat</keyword>
<evidence type="ECO:0000313" key="4">
    <source>
        <dbReference type="Proteomes" id="UP000195521"/>
    </source>
</evidence>
<evidence type="ECO:0000256" key="2">
    <source>
        <dbReference type="SAM" id="MobiDB-lite"/>
    </source>
</evidence>
<dbReference type="Proteomes" id="UP000195521">
    <property type="component" value="Unassembled WGS sequence"/>
</dbReference>
<protein>
    <recommendedName>
        <fullName evidence="5">MORN repeat protein</fullName>
    </recommendedName>
</protein>
<dbReference type="EMBL" id="BDQF01000014">
    <property type="protein sequence ID" value="GAW83094.1"/>
    <property type="molecule type" value="Genomic_DNA"/>
</dbReference>
<feature type="compositionally biased region" description="Basic and acidic residues" evidence="2">
    <location>
        <begin position="573"/>
        <end position="590"/>
    </location>
</feature>
<gene>
    <name evidence="3" type="ORF">PGO_133660</name>
</gene>
<dbReference type="RefSeq" id="XP_028545683.1">
    <property type="nucleotide sequence ID" value="XM_028689882.1"/>
</dbReference>
<feature type="region of interest" description="Disordered" evidence="2">
    <location>
        <begin position="342"/>
        <end position="375"/>
    </location>
</feature>
<name>A0A1Y1JT24_PLAGO</name>
<comment type="caution">
    <text evidence="3">The sequence shown here is derived from an EMBL/GenBank/DDBJ whole genome shotgun (WGS) entry which is preliminary data.</text>
</comment>